<keyword evidence="1" id="KW-0472">Membrane</keyword>
<dbReference type="RefSeq" id="WP_029163397.1">
    <property type="nucleotide sequence ID" value="NZ_CP009933.1"/>
</dbReference>
<evidence type="ECO:0000313" key="3">
    <source>
        <dbReference type="EMBL" id="AKA67336.1"/>
    </source>
</evidence>
<dbReference type="KEGG" id="csq:CSCA_0211"/>
<dbReference type="STRING" id="1548.CSCA_0211"/>
<feature type="domain" description="Translation initiation factor beta propellor-like" evidence="2">
    <location>
        <begin position="63"/>
        <end position="132"/>
    </location>
</feature>
<keyword evidence="1" id="KW-0812">Transmembrane</keyword>
<dbReference type="AlphaFoldDB" id="A0A0E3GPS6"/>
<keyword evidence="4" id="KW-1185">Reference proteome</keyword>
<dbReference type="Gene3D" id="2.130.10.10">
    <property type="entry name" value="YVTN repeat-like/Quinoprotein amine dehydrogenase"/>
    <property type="match status" value="1"/>
</dbReference>
<evidence type="ECO:0000313" key="4">
    <source>
        <dbReference type="Proteomes" id="UP000033115"/>
    </source>
</evidence>
<proteinExistence type="predicted"/>
<evidence type="ECO:0000256" key="1">
    <source>
        <dbReference type="SAM" id="Phobius"/>
    </source>
</evidence>
<gene>
    <name evidence="3" type="ORF">CSCA_0211</name>
</gene>
<keyword evidence="1" id="KW-1133">Transmembrane helix</keyword>
<sequence>MNLLKKLLIWSIIAAIIESGMFFYLDKAYSRTSSDYKETKSTTKSEKKTYNEVKIPENAEDIQVSFDGKYISYCENKELKIVNTQDEKIQSVETKENASICYFKWMPDSNWILICEKDSRDRINFYNYNPIKNSKNQLTDHDMKPLIIELDSKNDKIENITLSTASHVMYTKVLHKSGKSDIYRSNVMNQIEKIKTPNNEIGNISILNLASNLVYEDKEEEEIKNVIVTVVKNKKGDEKTSTNISSIDFENNGKKVLLGTDTQDKVYIGVSESGKISSILFGDLKNSASEWKNLKLPEVTDKSNIVITNSGNIYIKNQSKNSVKNAVTNAETQYTGNFIEIQDKYIYALSNGKVTRTALK</sequence>
<dbReference type="HOGENOM" id="CLU_050665_0_0_9"/>
<dbReference type="Pfam" id="PF08662">
    <property type="entry name" value="eIF2A"/>
    <property type="match status" value="1"/>
</dbReference>
<name>A0A0E3GPS6_CLOSL</name>
<dbReference type="Proteomes" id="UP000033115">
    <property type="component" value="Chromosome"/>
</dbReference>
<protein>
    <recommendedName>
        <fullName evidence="2">Translation initiation factor beta propellor-like domain-containing protein</fullName>
    </recommendedName>
</protein>
<evidence type="ECO:0000259" key="2">
    <source>
        <dbReference type="Pfam" id="PF08662"/>
    </source>
</evidence>
<organism evidence="3 4">
    <name type="scientific">Clostridium scatologenes</name>
    <dbReference type="NCBI Taxonomy" id="1548"/>
    <lineage>
        <taxon>Bacteria</taxon>
        <taxon>Bacillati</taxon>
        <taxon>Bacillota</taxon>
        <taxon>Clostridia</taxon>
        <taxon>Eubacteriales</taxon>
        <taxon>Clostridiaceae</taxon>
        <taxon>Clostridium</taxon>
    </lineage>
</organism>
<dbReference type="SUPFAM" id="SSF82171">
    <property type="entry name" value="DPP6 N-terminal domain-like"/>
    <property type="match status" value="1"/>
</dbReference>
<dbReference type="EMBL" id="CP009933">
    <property type="protein sequence ID" value="AKA67336.1"/>
    <property type="molecule type" value="Genomic_DNA"/>
</dbReference>
<reference evidence="3 4" key="1">
    <citation type="journal article" date="2015" name="J. Biotechnol.">
        <title>Complete genome sequence of a malodorant-producing acetogen, Clostridium scatologenes ATCC 25775(T).</title>
        <authorList>
            <person name="Zhu Z."/>
            <person name="Guo T."/>
            <person name="Zheng H."/>
            <person name="Song T."/>
            <person name="Ouyang P."/>
            <person name="Xie J."/>
        </authorList>
    </citation>
    <scope>NUCLEOTIDE SEQUENCE [LARGE SCALE GENOMIC DNA]</scope>
    <source>
        <strain evidence="3 4">ATCC 25775</strain>
    </source>
</reference>
<dbReference type="InterPro" id="IPR013979">
    <property type="entry name" value="TIF_beta_prop-like"/>
</dbReference>
<feature type="transmembrane region" description="Helical" evidence="1">
    <location>
        <begin position="7"/>
        <end position="25"/>
    </location>
</feature>
<dbReference type="InterPro" id="IPR015943">
    <property type="entry name" value="WD40/YVTN_repeat-like_dom_sf"/>
</dbReference>
<accession>A0A0E3GPS6</accession>